<name>A0A4C2ESE7_9EURY</name>
<proteinExistence type="predicted"/>
<keyword evidence="1" id="KW-0732">Signal</keyword>
<reference evidence="3 4" key="1">
    <citation type="submission" date="2019-02" db="EMBL/GenBank/DDBJ databases">
        <title>Haloarcula mannanilyticum sp. nov., a mannan degrading haloarchaeon isolated from commercial salt.</title>
        <authorList>
            <person name="Enomoto S."/>
            <person name="Shimane Y."/>
            <person name="Kamekura M."/>
            <person name="Ito T."/>
            <person name="Moriya O."/>
            <person name="Ihara K."/>
            <person name="Takahashi-Ando N."/>
            <person name="Fukushima Y."/>
            <person name="Yoshida Y."/>
            <person name="Usama R."/>
            <person name="Takai K."/>
            <person name="Minegishi H."/>
        </authorList>
    </citation>
    <scope>NUCLEOTIDE SEQUENCE [LARGE SCALE GENOMIC DNA]</scope>
    <source>
        <strain evidence="3 4">MD130-1</strain>
    </source>
</reference>
<dbReference type="EMBL" id="BIXZ01000006">
    <property type="protein sequence ID" value="GCF15109.1"/>
    <property type="molecule type" value="Genomic_DNA"/>
</dbReference>
<organism evidence="3 4">
    <name type="scientific">Haloarcula mannanilytica</name>
    <dbReference type="NCBI Taxonomy" id="2509225"/>
    <lineage>
        <taxon>Archaea</taxon>
        <taxon>Methanobacteriati</taxon>
        <taxon>Methanobacteriota</taxon>
        <taxon>Stenosarchaea group</taxon>
        <taxon>Halobacteria</taxon>
        <taxon>Halobacteriales</taxon>
        <taxon>Haloarculaceae</taxon>
        <taxon>Haloarcula</taxon>
    </lineage>
</organism>
<dbReference type="CDD" id="cd19963">
    <property type="entry name" value="PBP1_BMP-like"/>
    <property type="match status" value="1"/>
</dbReference>
<sequence length="322" mass="35638">MDSVTAAWVYNSEVGDLGWSWAHNEGREAVAEQYDWLETEYTEAVAPADSERVFEQYAQGDADIIFGCTFEYQDPMAAVAEQYPDTYFEHNTGYLTMENMGRYMGRIYQARYLAGQAAGTVTETDTLGYVAAFPIPEVIRGINAYALGAASVNDSATLKVRWTNSWFDPPTESEAANALLDEDVDVMAQHQDSPAALRAASDAGIWATGYDAPMGDIAGENYLTSPIWHWEEFYGPTVESVRDGTWESDAYWEGLESGICSLDDWGPEVPQEAKDTVSESRSAILDEELDIWTGSAFEGESDEFLFQEMSSYVDAVEGEVPS</sequence>
<comment type="caution">
    <text evidence="3">The sequence shown here is derived from an EMBL/GenBank/DDBJ whole genome shotgun (WGS) entry which is preliminary data.</text>
</comment>
<gene>
    <name evidence="3" type="ORF">Harman_30440</name>
</gene>
<accession>A0A4C2ESE7</accession>
<dbReference type="InterPro" id="IPR052910">
    <property type="entry name" value="ABC-Purine-Binding"/>
</dbReference>
<feature type="domain" description="ABC transporter substrate-binding protein PnrA-like" evidence="2">
    <location>
        <begin position="5"/>
        <end position="277"/>
    </location>
</feature>
<protein>
    <submittedName>
        <fullName evidence="3">BMP family ABC transporter substrate-binding protein</fullName>
    </submittedName>
</protein>
<evidence type="ECO:0000256" key="1">
    <source>
        <dbReference type="ARBA" id="ARBA00022729"/>
    </source>
</evidence>
<dbReference type="Gene3D" id="3.40.50.2300">
    <property type="match status" value="2"/>
</dbReference>
<dbReference type="PANTHER" id="PTHR43208">
    <property type="entry name" value="ABC TRANSPORTER SUBSTRATE-BINDING PROTEIN"/>
    <property type="match status" value="1"/>
</dbReference>
<dbReference type="GO" id="GO:0005886">
    <property type="term" value="C:plasma membrane"/>
    <property type="evidence" value="ECO:0007669"/>
    <property type="project" value="InterPro"/>
</dbReference>
<keyword evidence="4" id="KW-1185">Reference proteome</keyword>
<dbReference type="Proteomes" id="UP000304382">
    <property type="component" value="Unassembled WGS sequence"/>
</dbReference>
<evidence type="ECO:0000259" key="2">
    <source>
        <dbReference type="Pfam" id="PF02608"/>
    </source>
</evidence>
<dbReference type="InterPro" id="IPR003760">
    <property type="entry name" value="PnrA-like"/>
</dbReference>
<dbReference type="PANTHER" id="PTHR43208:SF1">
    <property type="entry name" value="ABC TRANSPORTER SUBSTRATE-BINDING PROTEIN"/>
    <property type="match status" value="1"/>
</dbReference>
<dbReference type="AlphaFoldDB" id="A0A4C2ESE7"/>
<evidence type="ECO:0000313" key="4">
    <source>
        <dbReference type="Proteomes" id="UP000304382"/>
    </source>
</evidence>
<evidence type="ECO:0000313" key="3">
    <source>
        <dbReference type="EMBL" id="GCF15109.1"/>
    </source>
</evidence>
<dbReference type="Pfam" id="PF02608">
    <property type="entry name" value="Bmp"/>
    <property type="match status" value="1"/>
</dbReference>